<gene>
    <name evidence="2" type="ORF">V5O48_006091</name>
</gene>
<sequence>MLVTPQTRLEHPPSLDVNLGLVMIGFMVAICLYGAMAVQVFCYYQHDFKNDSRWTKLLVLWTTTLETLHTILIAIALYKITVTHFADYNYLLNSQWPVEYSVAVSAVISTSVQNLAYTKAFYAFRVCTLSQNYWYLVFIVLASLARFGLALAAAVLSEKVKVLQIFRNENIGYIVSVLGIGIMVDILNTGVLTFVLVRQKEHAVKGSRRIIDKLVLWTIGKDLNLRVL</sequence>
<feature type="transmembrane region" description="Helical" evidence="1">
    <location>
        <begin position="20"/>
        <end position="45"/>
    </location>
</feature>
<dbReference type="PANTHER" id="PTHR40465">
    <property type="entry name" value="CHROMOSOME 1, WHOLE GENOME SHOTGUN SEQUENCE"/>
    <property type="match status" value="1"/>
</dbReference>
<organism evidence="2 3">
    <name type="scientific">Marasmius crinis-equi</name>
    <dbReference type="NCBI Taxonomy" id="585013"/>
    <lineage>
        <taxon>Eukaryota</taxon>
        <taxon>Fungi</taxon>
        <taxon>Dikarya</taxon>
        <taxon>Basidiomycota</taxon>
        <taxon>Agaricomycotina</taxon>
        <taxon>Agaricomycetes</taxon>
        <taxon>Agaricomycetidae</taxon>
        <taxon>Agaricales</taxon>
        <taxon>Marasmiineae</taxon>
        <taxon>Marasmiaceae</taxon>
        <taxon>Marasmius</taxon>
    </lineage>
</organism>
<accession>A0ABR3FKI5</accession>
<dbReference type="PANTHER" id="PTHR40465:SF1">
    <property type="entry name" value="DUF6534 DOMAIN-CONTAINING PROTEIN"/>
    <property type="match status" value="1"/>
</dbReference>
<comment type="caution">
    <text evidence="2">The sequence shown here is derived from an EMBL/GenBank/DDBJ whole genome shotgun (WGS) entry which is preliminary data.</text>
</comment>
<dbReference type="Proteomes" id="UP001465976">
    <property type="component" value="Unassembled WGS sequence"/>
</dbReference>
<protein>
    <submittedName>
        <fullName evidence="2">Uncharacterized protein</fullName>
    </submittedName>
</protein>
<name>A0ABR3FKI5_9AGAR</name>
<keyword evidence="1" id="KW-0812">Transmembrane</keyword>
<proteinExistence type="predicted"/>
<keyword evidence="3" id="KW-1185">Reference proteome</keyword>
<reference evidence="2 3" key="1">
    <citation type="submission" date="2024-02" db="EMBL/GenBank/DDBJ databases">
        <title>A draft genome for the cacao thread blight pathogen Marasmius crinis-equi.</title>
        <authorList>
            <person name="Cohen S.P."/>
            <person name="Baruah I.K."/>
            <person name="Amoako-Attah I."/>
            <person name="Bukari Y."/>
            <person name="Meinhardt L.W."/>
            <person name="Bailey B.A."/>
        </authorList>
    </citation>
    <scope>NUCLEOTIDE SEQUENCE [LARGE SCALE GENOMIC DNA]</scope>
    <source>
        <strain evidence="2 3">GH-76</strain>
    </source>
</reference>
<dbReference type="EMBL" id="JBAHYK010000265">
    <property type="protein sequence ID" value="KAL0575891.1"/>
    <property type="molecule type" value="Genomic_DNA"/>
</dbReference>
<feature type="transmembrane region" description="Helical" evidence="1">
    <location>
        <begin position="134"/>
        <end position="156"/>
    </location>
</feature>
<keyword evidence="1" id="KW-0472">Membrane</keyword>
<feature type="transmembrane region" description="Helical" evidence="1">
    <location>
        <begin position="171"/>
        <end position="197"/>
    </location>
</feature>
<keyword evidence="1" id="KW-1133">Transmembrane helix</keyword>
<feature type="transmembrane region" description="Helical" evidence="1">
    <location>
        <begin position="57"/>
        <end position="80"/>
    </location>
</feature>
<evidence type="ECO:0000313" key="2">
    <source>
        <dbReference type="EMBL" id="KAL0575891.1"/>
    </source>
</evidence>
<evidence type="ECO:0000313" key="3">
    <source>
        <dbReference type="Proteomes" id="UP001465976"/>
    </source>
</evidence>
<evidence type="ECO:0000256" key="1">
    <source>
        <dbReference type="SAM" id="Phobius"/>
    </source>
</evidence>